<dbReference type="GO" id="GO:0008270">
    <property type="term" value="F:zinc ion binding"/>
    <property type="evidence" value="ECO:0007669"/>
    <property type="project" value="InterPro"/>
</dbReference>
<comment type="cofactor">
    <cofactor evidence="1 6">
        <name>Zn(2+)</name>
        <dbReference type="ChEBI" id="CHEBI:29105"/>
    </cofactor>
</comment>
<keyword evidence="2 6" id="KW-0479">Metal-binding</keyword>
<dbReference type="Pfam" id="PF00107">
    <property type="entry name" value="ADH_zinc_N"/>
    <property type="match status" value="1"/>
</dbReference>
<evidence type="ECO:0000256" key="1">
    <source>
        <dbReference type="ARBA" id="ARBA00001947"/>
    </source>
</evidence>
<gene>
    <name evidence="8" type="ORF">FBR43_00350</name>
</gene>
<keyword evidence="3 6" id="KW-0862">Zinc</keyword>
<sequence length="369" mass="37793">MSAEGRISAKAAVLRQPGQPLSIEQVAIDKPGPREVLIRTAACGVCRSDLHFIDGAVPHPLPTVPGHEAAGVVEAVGEGVSSVKPGDHVITFFTVFCGTCEFCTTGRPSLCIDPSTRRPADAAPRVALADGTPLAPFLNLSAFAERMLVHENACVAIPKEMPLDRAALLGCAVITGAGAVFNDSKVKPGESVAVIGAGGIGLAAINAAKIAGAGRIIAIDPVASKRETAAKLGATDVLDPGDPGIVKAVLALTGGGVHYAIEAVGSPATAELAWNILRRGGTATILGIIAPGKAMSIPGPTFLTGKKVQGSLLGSTQFPVDMPRLVQMYLDGRLDLDTMVAETIPLEAINDALDKLRAGDSARSVIVFE</sequence>
<evidence type="ECO:0000259" key="7">
    <source>
        <dbReference type="SMART" id="SM00829"/>
    </source>
</evidence>
<dbReference type="AlphaFoldDB" id="A0A4U1L7B1"/>
<dbReference type="Gene3D" id="3.90.180.10">
    <property type="entry name" value="Medium-chain alcohol dehydrogenases, catalytic domain"/>
    <property type="match status" value="1"/>
</dbReference>
<dbReference type="SMART" id="SM00829">
    <property type="entry name" value="PKS_ER"/>
    <property type="match status" value="1"/>
</dbReference>
<evidence type="ECO:0000256" key="2">
    <source>
        <dbReference type="ARBA" id="ARBA00022723"/>
    </source>
</evidence>
<evidence type="ECO:0000256" key="6">
    <source>
        <dbReference type="RuleBase" id="RU361277"/>
    </source>
</evidence>
<dbReference type="RefSeq" id="WP_136941271.1">
    <property type="nucleotide sequence ID" value="NZ_SWKR01000001.1"/>
</dbReference>
<dbReference type="InterPro" id="IPR036291">
    <property type="entry name" value="NAD(P)-bd_dom_sf"/>
</dbReference>
<protein>
    <submittedName>
        <fullName evidence="8">Zn-dependent alcohol dehydrogenase</fullName>
    </submittedName>
</protein>
<accession>A0A4U1L7B1</accession>
<comment type="caution">
    <text evidence="8">The sequence shown here is derived from an EMBL/GenBank/DDBJ whole genome shotgun (WGS) entry which is preliminary data.</text>
</comment>
<dbReference type="InterPro" id="IPR013154">
    <property type="entry name" value="ADH-like_N"/>
</dbReference>
<dbReference type="InterPro" id="IPR011032">
    <property type="entry name" value="GroES-like_sf"/>
</dbReference>
<dbReference type="SUPFAM" id="SSF50129">
    <property type="entry name" value="GroES-like"/>
    <property type="match status" value="2"/>
</dbReference>
<dbReference type="GO" id="GO:0046294">
    <property type="term" value="P:formaldehyde catabolic process"/>
    <property type="evidence" value="ECO:0007669"/>
    <property type="project" value="TreeGrafter"/>
</dbReference>
<organism evidence="8 9">
    <name type="scientific">Sphingomonas baiyangensis</name>
    <dbReference type="NCBI Taxonomy" id="2572576"/>
    <lineage>
        <taxon>Bacteria</taxon>
        <taxon>Pseudomonadati</taxon>
        <taxon>Pseudomonadota</taxon>
        <taxon>Alphaproteobacteria</taxon>
        <taxon>Sphingomonadales</taxon>
        <taxon>Sphingomonadaceae</taxon>
        <taxon>Sphingomonas</taxon>
    </lineage>
</organism>
<dbReference type="SUPFAM" id="SSF51735">
    <property type="entry name" value="NAD(P)-binding Rossmann-fold domains"/>
    <property type="match status" value="1"/>
</dbReference>
<keyword evidence="5" id="KW-0520">NAD</keyword>
<keyword evidence="9" id="KW-1185">Reference proteome</keyword>
<dbReference type="CDD" id="cd08279">
    <property type="entry name" value="Zn_ADH_class_III"/>
    <property type="match status" value="1"/>
</dbReference>
<evidence type="ECO:0000256" key="5">
    <source>
        <dbReference type="ARBA" id="ARBA00023027"/>
    </source>
</evidence>
<dbReference type="Pfam" id="PF08240">
    <property type="entry name" value="ADH_N"/>
    <property type="match status" value="1"/>
</dbReference>
<dbReference type="PANTHER" id="PTHR43880:SF12">
    <property type="entry name" value="ALCOHOL DEHYDROGENASE CLASS-3"/>
    <property type="match status" value="1"/>
</dbReference>
<evidence type="ECO:0000313" key="9">
    <source>
        <dbReference type="Proteomes" id="UP000309138"/>
    </source>
</evidence>
<keyword evidence="4" id="KW-0560">Oxidoreductase</keyword>
<dbReference type="InterPro" id="IPR002328">
    <property type="entry name" value="ADH_Zn_CS"/>
</dbReference>
<evidence type="ECO:0000256" key="3">
    <source>
        <dbReference type="ARBA" id="ARBA00022833"/>
    </source>
</evidence>
<dbReference type="FunFam" id="3.40.50.720:FF:000003">
    <property type="entry name" value="S-(hydroxymethyl)glutathione dehydrogenase"/>
    <property type="match status" value="1"/>
</dbReference>
<feature type="domain" description="Enoyl reductase (ER)" evidence="7">
    <location>
        <begin position="18"/>
        <end position="366"/>
    </location>
</feature>
<evidence type="ECO:0000313" key="8">
    <source>
        <dbReference type="EMBL" id="TKD52849.1"/>
    </source>
</evidence>
<dbReference type="Proteomes" id="UP000309138">
    <property type="component" value="Unassembled WGS sequence"/>
</dbReference>
<dbReference type="PANTHER" id="PTHR43880">
    <property type="entry name" value="ALCOHOL DEHYDROGENASE"/>
    <property type="match status" value="1"/>
</dbReference>
<dbReference type="Gene3D" id="3.40.50.720">
    <property type="entry name" value="NAD(P)-binding Rossmann-like Domain"/>
    <property type="match status" value="1"/>
</dbReference>
<dbReference type="InterPro" id="IPR013149">
    <property type="entry name" value="ADH-like_C"/>
</dbReference>
<dbReference type="PROSITE" id="PS00059">
    <property type="entry name" value="ADH_ZINC"/>
    <property type="match status" value="1"/>
</dbReference>
<comment type="similarity">
    <text evidence="6">Belongs to the zinc-containing alcohol dehydrogenase family.</text>
</comment>
<dbReference type="GO" id="GO:0051903">
    <property type="term" value="F:S-(hydroxymethyl)glutathione dehydrogenase [NAD(P)+] activity"/>
    <property type="evidence" value="ECO:0007669"/>
    <property type="project" value="TreeGrafter"/>
</dbReference>
<dbReference type="OrthoDB" id="9770544at2"/>
<dbReference type="GO" id="GO:0005829">
    <property type="term" value="C:cytosol"/>
    <property type="evidence" value="ECO:0007669"/>
    <property type="project" value="TreeGrafter"/>
</dbReference>
<proteinExistence type="inferred from homology"/>
<dbReference type="EMBL" id="SWKR01000001">
    <property type="protein sequence ID" value="TKD52849.1"/>
    <property type="molecule type" value="Genomic_DNA"/>
</dbReference>
<evidence type="ECO:0000256" key="4">
    <source>
        <dbReference type="ARBA" id="ARBA00023002"/>
    </source>
</evidence>
<reference evidence="8 9" key="1">
    <citation type="submission" date="2019-04" db="EMBL/GenBank/DDBJ databases">
        <authorList>
            <person name="Yang Y."/>
            <person name="Wei D."/>
        </authorList>
    </citation>
    <scope>NUCLEOTIDE SEQUENCE [LARGE SCALE GENOMIC DNA]</scope>
    <source>
        <strain evidence="8 9">L-1-4w-11</strain>
    </source>
</reference>
<dbReference type="InterPro" id="IPR020843">
    <property type="entry name" value="ER"/>
</dbReference>
<name>A0A4U1L7B1_9SPHN</name>